<protein>
    <submittedName>
        <fullName evidence="2">Uncharacterized SAM-binding protein YcdF (DUF218 family)</fullName>
    </submittedName>
</protein>
<comment type="caution">
    <text evidence="2">The sequence shown here is derived from an EMBL/GenBank/DDBJ whole genome shotgun (WGS) entry which is preliminary data.</text>
</comment>
<dbReference type="CDD" id="cd06259">
    <property type="entry name" value="YdcF-like"/>
    <property type="match status" value="1"/>
</dbReference>
<dbReference type="RefSeq" id="WP_307239619.1">
    <property type="nucleotide sequence ID" value="NZ_JAUSUZ010000001.1"/>
</dbReference>
<accession>A0AAE3W0H8</accession>
<keyword evidence="3" id="KW-1185">Reference proteome</keyword>
<dbReference type="EMBL" id="JAUSUZ010000001">
    <property type="protein sequence ID" value="MDQ0366355.1"/>
    <property type="molecule type" value="Genomic_DNA"/>
</dbReference>
<dbReference type="Gene3D" id="3.40.50.620">
    <property type="entry name" value="HUPs"/>
    <property type="match status" value="1"/>
</dbReference>
<feature type="domain" description="DUF218" evidence="1">
    <location>
        <begin position="49"/>
        <end position="156"/>
    </location>
</feature>
<dbReference type="Pfam" id="PF02698">
    <property type="entry name" value="DUF218"/>
    <property type="match status" value="1"/>
</dbReference>
<organism evidence="2 3">
    <name type="scientific">Catenuloplanes indicus</name>
    <dbReference type="NCBI Taxonomy" id="137267"/>
    <lineage>
        <taxon>Bacteria</taxon>
        <taxon>Bacillati</taxon>
        <taxon>Actinomycetota</taxon>
        <taxon>Actinomycetes</taxon>
        <taxon>Micromonosporales</taxon>
        <taxon>Micromonosporaceae</taxon>
        <taxon>Catenuloplanes</taxon>
    </lineage>
</organism>
<dbReference type="InterPro" id="IPR014729">
    <property type="entry name" value="Rossmann-like_a/b/a_fold"/>
</dbReference>
<gene>
    <name evidence="2" type="ORF">J2S42_003024</name>
</gene>
<dbReference type="InterPro" id="IPR051599">
    <property type="entry name" value="Cell_Envelope_Assoc"/>
</dbReference>
<name>A0AAE3W0H8_9ACTN</name>
<proteinExistence type="predicted"/>
<dbReference type="GO" id="GO:0005886">
    <property type="term" value="C:plasma membrane"/>
    <property type="evidence" value="ECO:0007669"/>
    <property type="project" value="TreeGrafter"/>
</dbReference>
<dbReference type="PANTHER" id="PTHR30336">
    <property type="entry name" value="INNER MEMBRANE PROTEIN, PROBABLE PERMEASE"/>
    <property type="match status" value="1"/>
</dbReference>
<dbReference type="Proteomes" id="UP001240236">
    <property type="component" value="Unassembled WGS sequence"/>
</dbReference>
<dbReference type="PANTHER" id="PTHR30336:SF20">
    <property type="entry name" value="DUF218 DOMAIN-CONTAINING PROTEIN"/>
    <property type="match status" value="1"/>
</dbReference>
<reference evidence="2 3" key="1">
    <citation type="submission" date="2023-07" db="EMBL/GenBank/DDBJ databases">
        <title>Sequencing the genomes of 1000 actinobacteria strains.</title>
        <authorList>
            <person name="Klenk H.-P."/>
        </authorList>
    </citation>
    <scope>NUCLEOTIDE SEQUENCE [LARGE SCALE GENOMIC DNA]</scope>
    <source>
        <strain evidence="2 3">DSM 44709</strain>
    </source>
</reference>
<evidence type="ECO:0000313" key="3">
    <source>
        <dbReference type="Proteomes" id="UP001240236"/>
    </source>
</evidence>
<evidence type="ECO:0000313" key="2">
    <source>
        <dbReference type="EMBL" id="MDQ0366355.1"/>
    </source>
</evidence>
<sequence>MPNSTAVIPAEIREDVETLWNYHQMGHEVRPTDIGIGLGSHDIGVAMIGTDLYHRGMYPILLFTGANAPPTVEVFPRGEAVHYREYALAHGVPDEAILIETKARHTAENIVLSRELLEERGYKDIKTITLMSRPYQQRRGYSICKKHWPEVEVICASHPLPIDDYFAFIGNAKKVIDTMVGDTQRIDTWAEAGWAIPQPMPDSVRMAYGRLVAAGYTSRLV</sequence>
<evidence type="ECO:0000259" key="1">
    <source>
        <dbReference type="Pfam" id="PF02698"/>
    </source>
</evidence>
<dbReference type="AlphaFoldDB" id="A0AAE3W0H8"/>
<dbReference type="InterPro" id="IPR003848">
    <property type="entry name" value="DUF218"/>
</dbReference>